<dbReference type="GO" id="GO:0022625">
    <property type="term" value="C:cytosolic large ribosomal subunit"/>
    <property type="evidence" value="ECO:0007669"/>
    <property type="project" value="TreeGrafter"/>
</dbReference>
<dbReference type="EMBL" id="JACEIO010000014">
    <property type="protein sequence ID" value="MBA4537048.1"/>
    <property type="molecule type" value="Genomic_DNA"/>
</dbReference>
<evidence type="ECO:0000256" key="5">
    <source>
        <dbReference type="HAMAP-Rule" id="MF_01366"/>
    </source>
</evidence>
<dbReference type="GO" id="GO:0003735">
    <property type="term" value="F:structural constituent of ribosome"/>
    <property type="evidence" value="ECO:0007669"/>
    <property type="project" value="InterPro"/>
</dbReference>
<dbReference type="RefSeq" id="WP_163241687.1">
    <property type="nucleotide sequence ID" value="NZ_CP082780.1"/>
</dbReference>
<dbReference type="FunFam" id="3.90.1180.10:FF:000001">
    <property type="entry name" value="50S ribosomal protein L13"/>
    <property type="match status" value="1"/>
</dbReference>
<keyword evidence="2 5" id="KW-0689">Ribosomal protein</keyword>
<dbReference type="Pfam" id="PF00572">
    <property type="entry name" value="Ribosomal_L13"/>
    <property type="match status" value="1"/>
</dbReference>
<evidence type="ECO:0000313" key="9">
    <source>
        <dbReference type="EMBL" id="NEY81345.1"/>
    </source>
</evidence>
<comment type="subunit">
    <text evidence="5">Part of the 50S ribosomal subunit.</text>
</comment>
<sequence length="145" mass="16672">MRTTFMAKANEIERKWYVVDAEGKTLGRLSTEVALLLRGKHKPIYTPHVDTGDHVIIINAEKIELTGNKLNDKLYYRHSQYPGGLKSRTALEMRTKYPEKMLELAVRGMLPKGILGRQMFKKLHVYAGSEHPHQAQKPEVYELRG</sequence>
<reference evidence="9 10" key="1">
    <citation type="submission" date="2020-02" db="EMBL/GenBank/DDBJ databases">
        <title>Bacillus aquiflavi sp. nov., isolated from yellow water of strong flavor Chinese baijiu in Yibin region of China.</title>
        <authorList>
            <person name="Xie J."/>
        </authorList>
    </citation>
    <scope>NUCLEOTIDE SEQUENCE [LARGE SCALE GENOMIC DNA]</scope>
    <source>
        <strain evidence="9 10">3H-10</strain>
    </source>
</reference>
<comment type="function">
    <text evidence="5 7">This protein is one of the early assembly proteins of the 50S ribosomal subunit, although it is not seen to bind rRNA by itself. It is important during the early stages of 50S assembly.</text>
</comment>
<keyword evidence="10" id="KW-1185">Reference proteome</keyword>
<comment type="caution">
    <text evidence="9">The sequence shown here is derived from an EMBL/GenBank/DDBJ whole genome shotgun (WGS) entry which is preliminary data.</text>
</comment>
<dbReference type="PIRSF" id="PIRSF002181">
    <property type="entry name" value="Ribosomal_L13"/>
    <property type="match status" value="1"/>
</dbReference>
<dbReference type="NCBIfam" id="TIGR01066">
    <property type="entry name" value="rplM_bact"/>
    <property type="match status" value="1"/>
</dbReference>
<evidence type="ECO:0000256" key="6">
    <source>
        <dbReference type="RuleBase" id="RU003877"/>
    </source>
</evidence>
<dbReference type="InterPro" id="IPR036899">
    <property type="entry name" value="Ribosomal_uL13_sf"/>
</dbReference>
<evidence type="ECO:0000313" key="11">
    <source>
        <dbReference type="Proteomes" id="UP000570010"/>
    </source>
</evidence>
<dbReference type="InterPro" id="IPR023563">
    <property type="entry name" value="Ribosomal_uL13_CS"/>
</dbReference>
<dbReference type="PANTHER" id="PTHR11545">
    <property type="entry name" value="RIBOSOMAL PROTEIN L13"/>
    <property type="match status" value="1"/>
</dbReference>
<dbReference type="GO" id="GO:0003729">
    <property type="term" value="F:mRNA binding"/>
    <property type="evidence" value="ECO:0007669"/>
    <property type="project" value="UniProtKB-ARBA"/>
</dbReference>
<evidence type="ECO:0000256" key="1">
    <source>
        <dbReference type="ARBA" id="ARBA00006227"/>
    </source>
</evidence>
<evidence type="ECO:0000256" key="4">
    <source>
        <dbReference type="ARBA" id="ARBA00035201"/>
    </source>
</evidence>
<comment type="similarity">
    <text evidence="1 5 6">Belongs to the universal ribosomal protein uL13 family.</text>
</comment>
<evidence type="ECO:0000256" key="7">
    <source>
        <dbReference type="RuleBase" id="RU003878"/>
    </source>
</evidence>
<evidence type="ECO:0000256" key="3">
    <source>
        <dbReference type="ARBA" id="ARBA00023274"/>
    </source>
</evidence>
<organism evidence="9 10">
    <name type="scientific">Bacillus aquiflavi</name>
    <dbReference type="NCBI Taxonomy" id="2672567"/>
    <lineage>
        <taxon>Bacteria</taxon>
        <taxon>Bacillati</taxon>
        <taxon>Bacillota</taxon>
        <taxon>Bacilli</taxon>
        <taxon>Bacillales</taxon>
        <taxon>Bacillaceae</taxon>
        <taxon>Bacillus</taxon>
    </lineage>
</organism>
<dbReference type="SUPFAM" id="SSF52161">
    <property type="entry name" value="Ribosomal protein L13"/>
    <property type="match status" value="1"/>
</dbReference>
<dbReference type="EMBL" id="JAAIWN010000013">
    <property type="protein sequence ID" value="NEY81345.1"/>
    <property type="molecule type" value="Genomic_DNA"/>
</dbReference>
<dbReference type="Proteomes" id="UP000570010">
    <property type="component" value="Unassembled WGS sequence"/>
</dbReference>
<dbReference type="PROSITE" id="PS00783">
    <property type="entry name" value="RIBOSOMAL_L13"/>
    <property type="match status" value="1"/>
</dbReference>
<gene>
    <name evidence="5 7 9" type="primary">rplM</name>
    <name evidence="9" type="ORF">G4D64_07395</name>
    <name evidence="8" type="ORF">H1Z61_07780</name>
</gene>
<dbReference type="GO" id="GO:0017148">
    <property type="term" value="P:negative regulation of translation"/>
    <property type="evidence" value="ECO:0007669"/>
    <property type="project" value="TreeGrafter"/>
</dbReference>
<proteinExistence type="inferred from homology"/>
<keyword evidence="3 5" id="KW-0687">Ribonucleoprotein</keyword>
<dbReference type="Proteomes" id="UP000472971">
    <property type="component" value="Unassembled WGS sequence"/>
</dbReference>
<dbReference type="HAMAP" id="MF_01366">
    <property type="entry name" value="Ribosomal_uL13"/>
    <property type="match status" value="1"/>
</dbReference>
<dbReference type="InterPro" id="IPR005823">
    <property type="entry name" value="Ribosomal_uL13_bac-type"/>
</dbReference>
<name>A0A6B3VYK9_9BACI</name>
<evidence type="ECO:0000256" key="2">
    <source>
        <dbReference type="ARBA" id="ARBA00022980"/>
    </source>
</evidence>
<dbReference type="GO" id="GO:0006412">
    <property type="term" value="P:translation"/>
    <property type="evidence" value="ECO:0007669"/>
    <property type="project" value="UniProtKB-UniRule"/>
</dbReference>
<protein>
    <recommendedName>
        <fullName evidence="4 5">Large ribosomal subunit protein uL13</fullName>
    </recommendedName>
</protein>
<dbReference type="PANTHER" id="PTHR11545:SF2">
    <property type="entry name" value="LARGE RIBOSOMAL SUBUNIT PROTEIN UL13M"/>
    <property type="match status" value="1"/>
</dbReference>
<evidence type="ECO:0000313" key="8">
    <source>
        <dbReference type="EMBL" id="MBA4537048.1"/>
    </source>
</evidence>
<dbReference type="CDD" id="cd00392">
    <property type="entry name" value="Ribosomal_L13"/>
    <property type="match status" value="1"/>
</dbReference>
<dbReference type="AlphaFoldDB" id="A0A6B3VYK9"/>
<evidence type="ECO:0000313" key="10">
    <source>
        <dbReference type="Proteomes" id="UP000472971"/>
    </source>
</evidence>
<reference evidence="8 11" key="2">
    <citation type="submission" date="2020-07" db="EMBL/GenBank/DDBJ databases">
        <authorList>
            <person name="Feng H."/>
        </authorList>
    </citation>
    <scope>NUCLEOTIDE SEQUENCE [LARGE SCALE GENOMIC DNA]</scope>
    <source>
        <strain evidence="11">s-12</strain>
        <strain evidence="8">S-12</strain>
    </source>
</reference>
<accession>A0A6B3VYK9</accession>
<dbReference type="Gene3D" id="3.90.1180.10">
    <property type="entry name" value="Ribosomal protein L13"/>
    <property type="match status" value="1"/>
</dbReference>
<dbReference type="InterPro" id="IPR005822">
    <property type="entry name" value="Ribosomal_uL13"/>
</dbReference>